<keyword evidence="1" id="KW-0472">Membrane</keyword>
<dbReference type="AlphaFoldDB" id="A0A345XYI7"/>
<dbReference type="Proteomes" id="UP000254425">
    <property type="component" value="Chromosome"/>
</dbReference>
<feature type="transmembrane region" description="Helical" evidence="1">
    <location>
        <begin position="78"/>
        <end position="100"/>
    </location>
</feature>
<evidence type="ECO:0000313" key="2">
    <source>
        <dbReference type="EMBL" id="AXK36703.1"/>
    </source>
</evidence>
<gene>
    <name evidence="2" type="ORF">DVA86_33230</name>
</gene>
<evidence type="ECO:0000256" key="1">
    <source>
        <dbReference type="SAM" id="Phobius"/>
    </source>
</evidence>
<dbReference type="EMBL" id="CP031320">
    <property type="protein sequence ID" value="AXK36703.1"/>
    <property type="molecule type" value="Genomic_DNA"/>
</dbReference>
<keyword evidence="1" id="KW-1133">Transmembrane helix</keyword>
<feature type="transmembrane region" description="Helical" evidence="1">
    <location>
        <begin position="16"/>
        <end position="37"/>
    </location>
</feature>
<feature type="transmembrane region" description="Helical" evidence="1">
    <location>
        <begin position="49"/>
        <end position="66"/>
    </location>
</feature>
<sequence>MTHNDVLKPGATHRRWWTAPLALSIPGVPILLWEYSLFGGDDFTAPVEYMIWLGVGSFALAWAPPWRPSTQWLRLSAATIGFGCAVLPLLLMVVLTAAMASG</sequence>
<keyword evidence="3" id="KW-1185">Reference proteome</keyword>
<organism evidence="2 3">
    <name type="scientific">Streptomyces armeniacus</name>
    <dbReference type="NCBI Taxonomy" id="83291"/>
    <lineage>
        <taxon>Bacteria</taxon>
        <taxon>Bacillati</taxon>
        <taxon>Actinomycetota</taxon>
        <taxon>Actinomycetes</taxon>
        <taxon>Kitasatosporales</taxon>
        <taxon>Streptomycetaceae</taxon>
        <taxon>Streptomyces</taxon>
    </lineage>
</organism>
<protein>
    <submittedName>
        <fullName evidence="2">Uncharacterized protein</fullName>
    </submittedName>
</protein>
<name>A0A345XYI7_9ACTN</name>
<dbReference type="KEGG" id="sarm:DVA86_33230"/>
<keyword evidence="1" id="KW-0812">Transmembrane</keyword>
<dbReference type="RefSeq" id="WP_208883808.1">
    <property type="nucleotide sequence ID" value="NZ_CP031320.1"/>
</dbReference>
<accession>A0A345XYI7</accession>
<proteinExistence type="predicted"/>
<evidence type="ECO:0000313" key="3">
    <source>
        <dbReference type="Proteomes" id="UP000254425"/>
    </source>
</evidence>
<reference evidence="2 3" key="1">
    <citation type="submission" date="2018-07" db="EMBL/GenBank/DDBJ databases">
        <title>Draft genome of the type strain Streptomyces armeniacus ATCC 15676.</title>
        <authorList>
            <person name="Labana P."/>
            <person name="Gosse J.T."/>
            <person name="Boddy C.N."/>
        </authorList>
    </citation>
    <scope>NUCLEOTIDE SEQUENCE [LARGE SCALE GENOMIC DNA]</scope>
    <source>
        <strain evidence="2 3">ATCC 15676</strain>
    </source>
</reference>